<dbReference type="Proteomes" id="UP000318453">
    <property type="component" value="Chromosome"/>
</dbReference>
<proteinExistence type="predicted"/>
<feature type="domain" description="PIN" evidence="1">
    <location>
        <begin position="3"/>
        <end position="122"/>
    </location>
</feature>
<dbReference type="InterPro" id="IPR002716">
    <property type="entry name" value="PIN_dom"/>
</dbReference>
<dbReference type="SMART" id="SM00670">
    <property type="entry name" value="PINc"/>
    <property type="match status" value="1"/>
</dbReference>
<dbReference type="SUPFAM" id="SSF88723">
    <property type="entry name" value="PIN domain-like"/>
    <property type="match status" value="1"/>
</dbReference>
<sequence length="138" mass="16062">MPVNIFLDTNIIIYVYSRDEPDKQKRAFECIQVGKPWISTQVLNETINTLRRKFKLDYAQIKLVVEELSQRLEVAIVSTTTIQNSLAIAERYQYSYFDSLIIASALEMKCDYLYSEDLQAGQNINDQLKIVNPFVTRE</sequence>
<name>A0A5B8NN98_9CHRO</name>
<dbReference type="OrthoDB" id="13900at2"/>
<evidence type="ECO:0000313" key="2">
    <source>
        <dbReference type="EMBL" id="QDZ40514.1"/>
    </source>
</evidence>
<protein>
    <submittedName>
        <fullName evidence="2">PIN domain-containing protein</fullName>
    </submittedName>
</protein>
<dbReference type="KEGG" id="enn:FRE64_11465"/>
<dbReference type="AlphaFoldDB" id="A0A5B8NN98"/>
<dbReference type="CDD" id="cd18692">
    <property type="entry name" value="PIN_VapC-like"/>
    <property type="match status" value="1"/>
</dbReference>
<gene>
    <name evidence="2" type="ORF">FRE64_11465</name>
</gene>
<dbReference type="InterPro" id="IPR029060">
    <property type="entry name" value="PIN-like_dom_sf"/>
</dbReference>
<evidence type="ECO:0000259" key="1">
    <source>
        <dbReference type="SMART" id="SM00670"/>
    </source>
</evidence>
<keyword evidence="3" id="KW-1185">Reference proteome</keyword>
<dbReference type="Gene3D" id="3.40.50.1010">
    <property type="entry name" value="5'-nuclease"/>
    <property type="match status" value="1"/>
</dbReference>
<dbReference type="RefSeq" id="WP_146296335.1">
    <property type="nucleotide sequence ID" value="NZ_CP042326.1"/>
</dbReference>
<evidence type="ECO:0000313" key="3">
    <source>
        <dbReference type="Proteomes" id="UP000318453"/>
    </source>
</evidence>
<dbReference type="Pfam" id="PF01850">
    <property type="entry name" value="PIN"/>
    <property type="match status" value="1"/>
</dbReference>
<dbReference type="EMBL" id="CP042326">
    <property type="protein sequence ID" value="QDZ40514.1"/>
    <property type="molecule type" value="Genomic_DNA"/>
</dbReference>
<accession>A0A5B8NN98</accession>
<reference evidence="2 3" key="1">
    <citation type="submission" date="2019-08" db="EMBL/GenBank/DDBJ databases">
        <title>Carotenoids and Carotenoid Binding Proteins in the Halophilic Cyanobacterium Euhalothece sp. ZM00.</title>
        <authorList>
            <person name="Cho S.M."/>
            <person name="Song J.Y."/>
            <person name="Park Y.-I."/>
        </authorList>
    </citation>
    <scope>NUCLEOTIDE SEQUENCE [LARGE SCALE GENOMIC DNA]</scope>
    <source>
        <strain evidence="2 3">Z-M001</strain>
    </source>
</reference>
<organism evidence="2 3">
    <name type="scientific">Euhalothece natronophila Z-M001</name>
    <dbReference type="NCBI Taxonomy" id="522448"/>
    <lineage>
        <taxon>Bacteria</taxon>
        <taxon>Bacillati</taxon>
        <taxon>Cyanobacteriota</taxon>
        <taxon>Cyanophyceae</taxon>
        <taxon>Oscillatoriophycideae</taxon>
        <taxon>Chroococcales</taxon>
        <taxon>Halothecacae</taxon>
        <taxon>Halothece cluster</taxon>
        <taxon>Euhalothece</taxon>
    </lineage>
</organism>